<evidence type="ECO:0000313" key="2">
    <source>
        <dbReference type="Proteomes" id="UP000184368"/>
    </source>
</evidence>
<gene>
    <name evidence="1" type="ORF">SAMN05444008_102363</name>
</gene>
<dbReference type="OrthoDB" id="9810174at2"/>
<evidence type="ECO:0008006" key="3">
    <source>
        <dbReference type="Google" id="ProtNLM"/>
    </source>
</evidence>
<dbReference type="Proteomes" id="UP000184368">
    <property type="component" value="Unassembled WGS sequence"/>
</dbReference>
<dbReference type="RefSeq" id="WP_073040128.1">
    <property type="nucleotide sequence ID" value="NZ_FQUO01000002.1"/>
</dbReference>
<evidence type="ECO:0000313" key="1">
    <source>
        <dbReference type="EMBL" id="SHE71823.1"/>
    </source>
</evidence>
<dbReference type="AlphaFoldDB" id="A0A1M4VSN7"/>
<proteinExistence type="predicted"/>
<protein>
    <recommendedName>
        <fullName evidence="3">Microcystin-dependent protein</fullName>
    </recommendedName>
</protein>
<dbReference type="STRING" id="1302690.BUE76_11905"/>
<organism evidence="1 2">
    <name type="scientific">Cnuella takakiae</name>
    <dbReference type="NCBI Taxonomy" id="1302690"/>
    <lineage>
        <taxon>Bacteria</taxon>
        <taxon>Pseudomonadati</taxon>
        <taxon>Bacteroidota</taxon>
        <taxon>Chitinophagia</taxon>
        <taxon>Chitinophagales</taxon>
        <taxon>Chitinophagaceae</taxon>
        <taxon>Cnuella</taxon>
    </lineage>
</organism>
<name>A0A1M4VSN7_9BACT</name>
<dbReference type="SUPFAM" id="SSF88874">
    <property type="entry name" value="Receptor-binding domain of short tail fibre protein gp12"/>
    <property type="match status" value="1"/>
</dbReference>
<dbReference type="EMBL" id="FQUO01000002">
    <property type="protein sequence ID" value="SHE71823.1"/>
    <property type="molecule type" value="Genomic_DNA"/>
</dbReference>
<accession>A0A1M4VSN7</accession>
<reference evidence="1 2" key="1">
    <citation type="submission" date="2016-11" db="EMBL/GenBank/DDBJ databases">
        <authorList>
            <person name="Jaros S."/>
            <person name="Januszkiewicz K."/>
            <person name="Wedrychowicz H."/>
        </authorList>
    </citation>
    <scope>NUCLEOTIDE SEQUENCE [LARGE SCALE GENOMIC DNA]</scope>
    <source>
        <strain evidence="1 2">DSM 26897</strain>
    </source>
</reference>
<keyword evidence="2" id="KW-1185">Reference proteome</keyword>
<sequence length="450" mass="48378">MPLSPQLESEIAAYVQSLMRKVRIPELPQYTLFGELSLDDRLPLWMSGADKTVWLKAQDLRTLILTGGSQTVTPVLEGDPMIYIVPLADAGTQTASIPSLAGKRFFLRRDGRPLTSAEFDVLAGGGFKLKQSGDILQEGERYDYQLYRMEGSDPGAPVVTGTGGGLFTGVEEVTANKTLTPESAGKLQQLRSGATQVTLTLTDIASQPANSVVVVEASISNNVQNRIAAPAGGYIYMNGAAFTELWLSPGESVWLFRDADGYYVIGGDLSNAYRSLAKPYASYNIAQDELRCNGQVVLRQQYPRLWAIIQTLGPAVITEQQLAQDPVNKAGCFTTGDGSTTFRLPNLDGVFLRGIKPGDTERAYNNPGGYQGDQNKKHNHVEAPFNKAAARASDLSGGAGTTATVDSTGAAGEYRVASMSDAQWTAATIEDEGGSEARPKNVGIYWVVKF</sequence>